<reference evidence="12 13" key="1">
    <citation type="journal article" date="2015" name="Appl. Environ. Microbiol.">
        <title>Aerobic and Anaerobic Thiosulfate Oxidation by a Cold-Adapted, Subglacial Chemoautotroph.</title>
        <authorList>
            <person name="Harrold Z.R."/>
            <person name="Skidmore M.L."/>
            <person name="Hamilton T.L."/>
            <person name="Desch L."/>
            <person name="Amada K."/>
            <person name="van Gelder W."/>
            <person name="Glover K."/>
            <person name="Roden E.E."/>
            <person name="Boyd E.S."/>
        </authorList>
    </citation>
    <scope>NUCLEOTIDE SEQUENCE [LARGE SCALE GENOMIC DNA]</scope>
    <source>
        <strain evidence="12 13">RG</strain>
    </source>
</reference>
<evidence type="ECO:0000256" key="7">
    <source>
        <dbReference type="ARBA" id="ARBA00023211"/>
    </source>
</evidence>
<dbReference type="RefSeq" id="WP_059755995.1">
    <property type="nucleotide sequence ID" value="NZ_LDUG01000025.1"/>
</dbReference>
<comment type="catalytic activity">
    <reaction evidence="8">
        <text>L-arginine + H2O = urea + L-ornithine</text>
        <dbReference type="Rhea" id="RHEA:20569"/>
        <dbReference type="ChEBI" id="CHEBI:15377"/>
        <dbReference type="ChEBI" id="CHEBI:16199"/>
        <dbReference type="ChEBI" id="CHEBI:32682"/>
        <dbReference type="ChEBI" id="CHEBI:46911"/>
        <dbReference type="EC" id="3.5.3.1"/>
    </reaction>
</comment>
<accession>A0A106BN98</accession>
<feature type="binding site" evidence="9">
    <location>
        <position position="96"/>
    </location>
    <ligand>
        <name>Mn(2+)</name>
        <dbReference type="ChEBI" id="CHEBI:29035"/>
        <label>1</label>
    </ligand>
</feature>
<organism evidence="12 13">
    <name type="scientific">Thiobacillus denitrificans</name>
    <dbReference type="NCBI Taxonomy" id="36861"/>
    <lineage>
        <taxon>Bacteria</taxon>
        <taxon>Pseudomonadati</taxon>
        <taxon>Pseudomonadota</taxon>
        <taxon>Betaproteobacteria</taxon>
        <taxon>Nitrosomonadales</taxon>
        <taxon>Thiobacillaceae</taxon>
        <taxon>Thiobacillus</taxon>
    </lineage>
</organism>
<feature type="binding site" evidence="9">
    <location>
        <position position="226"/>
    </location>
    <ligand>
        <name>Mn(2+)</name>
        <dbReference type="ChEBI" id="CHEBI:29035"/>
        <label>1</label>
    </ligand>
</feature>
<dbReference type="EMBL" id="LDUG01000025">
    <property type="protein sequence ID" value="KVW95577.1"/>
    <property type="molecule type" value="Genomic_DNA"/>
</dbReference>
<proteinExistence type="inferred from homology"/>
<dbReference type="STRING" id="1123392.GCA_000376425_00536"/>
<dbReference type="PROSITE" id="PS01053">
    <property type="entry name" value="ARGINASE_1"/>
    <property type="match status" value="1"/>
</dbReference>
<dbReference type="PRINTS" id="PR00116">
    <property type="entry name" value="ARGINASE"/>
</dbReference>
<comment type="caution">
    <text evidence="12">The sequence shown here is derived from an EMBL/GenBank/DDBJ whole genome shotgun (WGS) entry which is preliminary data.</text>
</comment>
<feature type="binding site" evidence="9">
    <location>
        <position position="126"/>
    </location>
    <ligand>
        <name>Mn(2+)</name>
        <dbReference type="ChEBI" id="CHEBI:29035"/>
        <label>2</label>
    </ligand>
</feature>
<keyword evidence="5 9" id="KW-0479">Metal-binding</keyword>
<dbReference type="PANTHER" id="PTHR43782">
    <property type="entry name" value="ARGINASE"/>
    <property type="match status" value="1"/>
</dbReference>
<dbReference type="PANTHER" id="PTHR43782:SF3">
    <property type="entry name" value="ARGINASE"/>
    <property type="match status" value="1"/>
</dbReference>
<feature type="binding site" evidence="9">
    <location>
        <position position="228"/>
    </location>
    <ligand>
        <name>Mn(2+)</name>
        <dbReference type="ChEBI" id="CHEBI:29035"/>
        <label>1</label>
    </ligand>
</feature>
<dbReference type="UniPathway" id="UPA00158">
    <property type="reaction ID" value="UER00270"/>
</dbReference>
<keyword evidence="6 11" id="KW-0378">Hydrolase</keyword>
<evidence type="ECO:0000256" key="10">
    <source>
        <dbReference type="PROSITE-ProRule" id="PRU00742"/>
    </source>
</evidence>
<dbReference type="SUPFAM" id="SSF52768">
    <property type="entry name" value="Arginase/deacetylase"/>
    <property type="match status" value="1"/>
</dbReference>
<dbReference type="Pfam" id="PF00491">
    <property type="entry name" value="Arginase"/>
    <property type="match status" value="1"/>
</dbReference>
<feature type="binding site" evidence="9">
    <location>
        <position position="122"/>
    </location>
    <ligand>
        <name>Mn(2+)</name>
        <dbReference type="ChEBI" id="CHEBI:29035"/>
        <label>1</label>
    </ligand>
</feature>
<keyword evidence="7 9" id="KW-0464">Manganese</keyword>
<evidence type="ECO:0000256" key="6">
    <source>
        <dbReference type="ARBA" id="ARBA00022801"/>
    </source>
</evidence>
<dbReference type="EC" id="3.5.3.1" evidence="2"/>
<evidence type="ECO:0000256" key="4">
    <source>
        <dbReference type="ARBA" id="ARBA00022503"/>
    </source>
</evidence>
<keyword evidence="4" id="KW-0056">Arginine metabolism</keyword>
<comment type="similarity">
    <text evidence="10 11">Belongs to the arginase family.</text>
</comment>
<dbReference type="AlphaFoldDB" id="A0A106BN98"/>
<dbReference type="InterPro" id="IPR023696">
    <property type="entry name" value="Ureohydrolase_dom_sf"/>
</dbReference>
<dbReference type="PIRSF" id="PIRSF036979">
    <property type="entry name" value="Arginase"/>
    <property type="match status" value="1"/>
</dbReference>
<evidence type="ECO:0000313" key="12">
    <source>
        <dbReference type="EMBL" id="KVW95577.1"/>
    </source>
</evidence>
<evidence type="ECO:0000256" key="1">
    <source>
        <dbReference type="ARBA" id="ARBA00005098"/>
    </source>
</evidence>
<evidence type="ECO:0000256" key="11">
    <source>
        <dbReference type="RuleBase" id="RU003684"/>
    </source>
</evidence>
<gene>
    <name evidence="12" type="ORF">ABW22_10500</name>
</gene>
<evidence type="ECO:0000256" key="2">
    <source>
        <dbReference type="ARBA" id="ARBA00012168"/>
    </source>
</evidence>
<dbReference type="GO" id="GO:0006525">
    <property type="term" value="P:arginine metabolic process"/>
    <property type="evidence" value="ECO:0007669"/>
    <property type="project" value="UniProtKB-KW"/>
</dbReference>
<evidence type="ECO:0000256" key="5">
    <source>
        <dbReference type="ARBA" id="ARBA00022723"/>
    </source>
</evidence>
<dbReference type="PATRIC" id="fig|36861.3.peg.1765"/>
<evidence type="ECO:0000256" key="9">
    <source>
        <dbReference type="PIRSR" id="PIRSR036979-1"/>
    </source>
</evidence>
<comment type="pathway">
    <text evidence="1">Nitrogen metabolism; urea cycle; L-ornithine and urea from L-arginine: step 1/1.</text>
</comment>
<evidence type="ECO:0000256" key="8">
    <source>
        <dbReference type="ARBA" id="ARBA00047391"/>
    </source>
</evidence>
<dbReference type="InterPro" id="IPR014033">
    <property type="entry name" value="Arginase"/>
</dbReference>
<sequence length="297" mass="31140">MKSASSSPRSIIVIGAASCAGAPDPGCAEGPDALRRYRVFHATPLQHVAWDAILRVPREARDTPLHAVAALSARLAAEVEAVLQTGNFPLVVGGDHSCAIGTWSGVHRALADRGPIGLIWIDAHMDSHTFATTPSGQIHGMPLAALLGHGDAALTAIDGPEAKLRPEHVCLIGVRSFEAGEAVLLQQLGVRVFDMDEIRRRGLAEVFDEALAIVRQGTVGFGVSVDLDALDPEEEPGVGTPVPGGLRRAELAAALSQLRGDPAFVAMEIVEYNPRRDRGHATADAAGALVDAITPLK</sequence>
<evidence type="ECO:0000256" key="3">
    <source>
        <dbReference type="ARBA" id="ARBA00018123"/>
    </source>
</evidence>
<evidence type="ECO:0000313" key="13">
    <source>
        <dbReference type="Proteomes" id="UP000064243"/>
    </source>
</evidence>
<dbReference type="GO" id="GO:0004053">
    <property type="term" value="F:arginase activity"/>
    <property type="evidence" value="ECO:0007669"/>
    <property type="project" value="UniProtKB-EC"/>
</dbReference>
<dbReference type="Gene3D" id="3.40.800.10">
    <property type="entry name" value="Ureohydrolase domain"/>
    <property type="match status" value="1"/>
</dbReference>
<name>A0A106BN98_THIDE</name>
<dbReference type="InterPro" id="IPR006035">
    <property type="entry name" value="Ureohydrolase"/>
</dbReference>
<dbReference type="Proteomes" id="UP000064243">
    <property type="component" value="Unassembled WGS sequence"/>
</dbReference>
<feature type="binding site" evidence="9">
    <location>
        <position position="124"/>
    </location>
    <ligand>
        <name>Mn(2+)</name>
        <dbReference type="ChEBI" id="CHEBI:29035"/>
        <label>2</label>
    </ligand>
</feature>
<dbReference type="GO" id="GO:0030145">
    <property type="term" value="F:manganese ion binding"/>
    <property type="evidence" value="ECO:0007669"/>
    <property type="project" value="TreeGrafter"/>
</dbReference>
<dbReference type="OrthoDB" id="9789727at2"/>
<dbReference type="CDD" id="cd09989">
    <property type="entry name" value="Arginase"/>
    <property type="match status" value="1"/>
</dbReference>
<protein>
    <recommendedName>
        <fullName evidence="3">Arginase</fullName>
        <ecNumber evidence="2">3.5.3.1</ecNumber>
    </recommendedName>
</protein>
<dbReference type="InterPro" id="IPR020855">
    <property type="entry name" value="Ureohydrolase_Mn_BS"/>
</dbReference>
<dbReference type="GO" id="GO:0000050">
    <property type="term" value="P:urea cycle"/>
    <property type="evidence" value="ECO:0007669"/>
    <property type="project" value="UniProtKB-UniPathway"/>
</dbReference>
<dbReference type="GO" id="GO:0005829">
    <property type="term" value="C:cytosol"/>
    <property type="evidence" value="ECO:0007669"/>
    <property type="project" value="TreeGrafter"/>
</dbReference>
<keyword evidence="13" id="KW-1185">Reference proteome</keyword>
<dbReference type="PROSITE" id="PS51409">
    <property type="entry name" value="ARGINASE_2"/>
    <property type="match status" value="1"/>
</dbReference>
<comment type="cofactor">
    <cofactor evidence="9">
        <name>Mn(2+)</name>
        <dbReference type="ChEBI" id="CHEBI:29035"/>
    </cofactor>
    <text evidence="9">Binds 2 manganese ions per subunit.</text>
</comment>